<feature type="domain" description="Beta-lactamase-related" evidence="2">
    <location>
        <begin position="61"/>
        <end position="383"/>
    </location>
</feature>
<comment type="caution">
    <text evidence="3">The sequence shown here is derived from an EMBL/GenBank/DDBJ whole genome shotgun (WGS) entry which is preliminary data.</text>
</comment>
<dbReference type="PANTHER" id="PTHR46825:SF9">
    <property type="entry name" value="BETA-LACTAMASE-RELATED DOMAIN-CONTAINING PROTEIN"/>
    <property type="match status" value="1"/>
</dbReference>
<keyword evidence="1" id="KW-0472">Membrane</keyword>
<reference evidence="3 4" key="1">
    <citation type="submission" date="2023-02" db="EMBL/GenBank/DDBJ databases">
        <title>Dictyobacter halimunensis sp. nov., a new member of the class Ktedonobacteria from forest soil in a geothermal area.</title>
        <authorList>
            <person name="Rachmania M.K."/>
            <person name="Ningsih F."/>
            <person name="Sakai Y."/>
            <person name="Yabe S."/>
            <person name="Yokota A."/>
            <person name="Sjamsuridzal W."/>
        </authorList>
    </citation>
    <scope>NUCLEOTIDE SEQUENCE [LARGE SCALE GENOMIC DNA]</scope>
    <source>
        <strain evidence="3 4">S3.2.2.5</strain>
    </source>
</reference>
<evidence type="ECO:0000259" key="2">
    <source>
        <dbReference type="Pfam" id="PF00144"/>
    </source>
</evidence>
<dbReference type="InterPro" id="IPR012338">
    <property type="entry name" value="Beta-lactam/transpept-like"/>
</dbReference>
<dbReference type="PANTHER" id="PTHR46825">
    <property type="entry name" value="D-ALANYL-D-ALANINE-CARBOXYPEPTIDASE/ENDOPEPTIDASE AMPH"/>
    <property type="match status" value="1"/>
</dbReference>
<accession>A0ABQ6FLH0</accession>
<dbReference type="EMBL" id="BSRI01000001">
    <property type="protein sequence ID" value="GLV53668.1"/>
    <property type="molecule type" value="Genomic_DNA"/>
</dbReference>
<sequence length="650" mass="72441">MIRNMLFKIYFFLLSCLIVMLAIGLTLPIGGTTAQAFSHANSPQSTNTALQDPRELEAFLDGVFKTQLVENHIPGATVAVVKDGRLLLSKGYGYADLKHDKRVDAATSLFPVASVSKLFTWTAVMQLMEQHKLDLHTDVNQYLKTFHIPATYPQPITLESLLTHTAGFEDRDDGGMIPTPRQLQPLGTWLANHIPARVRPPGKLASYSNYGAALAGYIVELVSGIPFDQYIETNLYKPLNMRHSTFRQPVPAQMQADISQGYAFIDGWYRSTPPKYFQVAPAVSMYTTATDIANFMIAQLQNGRFGDQRILQDATAQQMHEQHFTSDPHIPGLAYGFEVQRINGQRLLQHGGDIPSFHSLLNLLPDHNVGVFVSYNSDGGSAARTTLLQAFMNHYYPVPRATIPPSLPGFAERASKESGIYWSLRRPYTTYEKIMILLEPGIAVNVINAGYGHLLISGGGGSILNVVEVSPGVYQQMGAQQQVIFQQRQDGTVMFIGNSLQSYGKMAWYDSRGFHVLLILACLLIFLSALLLWPVRLLRTSRLKRSGEIIKKNTVPQTAYWLAGTVCAINVIVPIYLVWSIASHKNPALVLPVILALGIISAILTGIVILFTTQVWRNRFWIWPQRIHYILVVLAALAFVWELAYWNLLG</sequence>
<dbReference type="Proteomes" id="UP001344906">
    <property type="component" value="Unassembled WGS sequence"/>
</dbReference>
<gene>
    <name evidence="3" type="ORF">KDH_05200</name>
</gene>
<keyword evidence="1" id="KW-1133">Transmembrane helix</keyword>
<organism evidence="3 4">
    <name type="scientific">Dictyobacter halimunensis</name>
    <dbReference type="NCBI Taxonomy" id="3026934"/>
    <lineage>
        <taxon>Bacteria</taxon>
        <taxon>Bacillati</taxon>
        <taxon>Chloroflexota</taxon>
        <taxon>Ktedonobacteria</taxon>
        <taxon>Ktedonobacterales</taxon>
        <taxon>Dictyobacteraceae</taxon>
        <taxon>Dictyobacter</taxon>
    </lineage>
</organism>
<dbReference type="InterPro" id="IPR050491">
    <property type="entry name" value="AmpC-like"/>
</dbReference>
<keyword evidence="1" id="KW-0812">Transmembrane</keyword>
<dbReference type="InterPro" id="IPR001466">
    <property type="entry name" value="Beta-lactam-related"/>
</dbReference>
<evidence type="ECO:0000256" key="1">
    <source>
        <dbReference type="SAM" id="Phobius"/>
    </source>
</evidence>
<dbReference type="Gene3D" id="3.40.710.10">
    <property type="entry name" value="DD-peptidase/beta-lactamase superfamily"/>
    <property type="match status" value="1"/>
</dbReference>
<feature type="transmembrane region" description="Helical" evidence="1">
    <location>
        <begin position="559"/>
        <end position="582"/>
    </location>
</feature>
<feature type="transmembrane region" description="Helical" evidence="1">
    <location>
        <begin position="627"/>
        <end position="648"/>
    </location>
</feature>
<dbReference type="RefSeq" id="WP_338247378.1">
    <property type="nucleotide sequence ID" value="NZ_BSRI01000001.1"/>
</dbReference>
<feature type="transmembrane region" description="Helical" evidence="1">
    <location>
        <begin position="588"/>
        <end position="615"/>
    </location>
</feature>
<evidence type="ECO:0000313" key="3">
    <source>
        <dbReference type="EMBL" id="GLV53668.1"/>
    </source>
</evidence>
<proteinExistence type="predicted"/>
<protein>
    <submittedName>
        <fullName evidence="3">FmtA-like protein</fullName>
    </submittedName>
</protein>
<dbReference type="Pfam" id="PF00144">
    <property type="entry name" value="Beta-lactamase"/>
    <property type="match status" value="1"/>
</dbReference>
<evidence type="ECO:0000313" key="4">
    <source>
        <dbReference type="Proteomes" id="UP001344906"/>
    </source>
</evidence>
<dbReference type="SUPFAM" id="SSF56601">
    <property type="entry name" value="beta-lactamase/transpeptidase-like"/>
    <property type="match status" value="1"/>
</dbReference>
<name>A0ABQ6FLH0_9CHLR</name>
<feature type="transmembrane region" description="Helical" evidence="1">
    <location>
        <begin position="514"/>
        <end position="538"/>
    </location>
</feature>
<keyword evidence="4" id="KW-1185">Reference proteome</keyword>